<evidence type="ECO:0000313" key="3">
    <source>
        <dbReference type="Proteomes" id="UP000282837"/>
    </source>
</evidence>
<dbReference type="CDD" id="cd02042">
    <property type="entry name" value="ParAB_family"/>
    <property type="match status" value="1"/>
</dbReference>
<dbReference type="PIRSF" id="PIRSF009320">
    <property type="entry name" value="Nuc_binding_HP_1000"/>
    <property type="match status" value="1"/>
</dbReference>
<dbReference type="AlphaFoldDB" id="A0A437N1Z4"/>
<evidence type="ECO:0000313" key="2">
    <source>
        <dbReference type="EMBL" id="RVU03944.1"/>
    </source>
</evidence>
<dbReference type="InterPro" id="IPR027417">
    <property type="entry name" value="P-loop_NTPase"/>
</dbReference>
<proteinExistence type="predicted"/>
<dbReference type="OrthoDB" id="9804460at2"/>
<sequence length="214" mass="21933">MKVIAVLSQKGGVGKTTLATCLAVAAQADGKQAAIIDLDPQATAAAWADTRLEASGIAEPVVQSIQYVRLSPTLKAAAANGADWVIIDGAAVARDVAHAAASVADLILIPTRAALFDTISMAHTLDLARQLDKQAAVVLTHVAPRGAEAEEARQGVADLGGQMCPVTIGLRKAFSRAQTEGLTAQEFEPNGAAAREVAALYAYVDQVLGGMGHG</sequence>
<comment type="caution">
    <text evidence="2">The sequence shown here is derived from an EMBL/GenBank/DDBJ whole genome shotgun (WGS) entry which is preliminary data.</text>
</comment>
<reference evidence="2 3" key="1">
    <citation type="submission" date="2019-01" db="EMBL/GenBank/DDBJ databases">
        <authorList>
            <person name="Chen W.-M."/>
        </authorList>
    </citation>
    <scope>NUCLEOTIDE SEQUENCE [LARGE SCALE GENOMIC DNA]</scope>
    <source>
        <strain evidence="2 3">FSY-9</strain>
    </source>
</reference>
<evidence type="ECO:0000259" key="1">
    <source>
        <dbReference type="Pfam" id="PF01656"/>
    </source>
</evidence>
<dbReference type="Proteomes" id="UP000282837">
    <property type="component" value="Unassembled WGS sequence"/>
</dbReference>
<organism evidence="2 3">
    <name type="scientific">Novosphingobium umbonatum</name>
    <dbReference type="NCBI Taxonomy" id="1908524"/>
    <lineage>
        <taxon>Bacteria</taxon>
        <taxon>Pseudomonadati</taxon>
        <taxon>Pseudomonadota</taxon>
        <taxon>Alphaproteobacteria</taxon>
        <taxon>Sphingomonadales</taxon>
        <taxon>Sphingomonadaceae</taxon>
        <taxon>Novosphingobium</taxon>
    </lineage>
</organism>
<dbReference type="InterPro" id="IPR050678">
    <property type="entry name" value="DNA_Partitioning_ATPase"/>
</dbReference>
<dbReference type="SUPFAM" id="SSF52540">
    <property type="entry name" value="P-loop containing nucleoside triphosphate hydrolases"/>
    <property type="match status" value="1"/>
</dbReference>
<accession>A0A437N1Z4</accession>
<dbReference type="PANTHER" id="PTHR13696:SF96">
    <property type="entry name" value="COBQ_COBB_MIND_PARA NUCLEOTIDE BINDING DOMAIN-CONTAINING PROTEIN"/>
    <property type="match status" value="1"/>
</dbReference>
<dbReference type="InterPro" id="IPR002586">
    <property type="entry name" value="CobQ/CobB/MinD/ParA_Nub-bd_dom"/>
</dbReference>
<name>A0A437N1Z4_9SPHN</name>
<dbReference type="Gene3D" id="3.40.50.300">
    <property type="entry name" value="P-loop containing nucleotide triphosphate hydrolases"/>
    <property type="match status" value="1"/>
</dbReference>
<feature type="domain" description="CobQ/CobB/MinD/ParA nucleotide binding" evidence="1">
    <location>
        <begin position="4"/>
        <end position="182"/>
    </location>
</feature>
<dbReference type="EMBL" id="SACO01000011">
    <property type="protein sequence ID" value="RVU03944.1"/>
    <property type="molecule type" value="Genomic_DNA"/>
</dbReference>
<protein>
    <submittedName>
        <fullName evidence="2">ParA family protein</fullName>
    </submittedName>
</protein>
<keyword evidence="3" id="KW-1185">Reference proteome</keyword>
<dbReference type="Pfam" id="PF01656">
    <property type="entry name" value="CbiA"/>
    <property type="match status" value="1"/>
</dbReference>
<gene>
    <name evidence="2" type="ORF">EOE18_13910</name>
</gene>
<dbReference type="RefSeq" id="WP_127710535.1">
    <property type="nucleotide sequence ID" value="NZ_SACO01000011.1"/>
</dbReference>
<dbReference type="PANTHER" id="PTHR13696">
    <property type="entry name" value="P-LOOP CONTAINING NUCLEOSIDE TRIPHOSPHATE HYDROLASE"/>
    <property type="match status" value="1"/>
</dbReference>